<organism evidence="2 3">
    <name type="scientific">Leptothoe spongobia TAU-MAC 1115</name>
    <dbReference type="NCBI Taxonomy" id="1967444"/>
    <lineage>
        <taxon>Bacteria</taxon>
        <taxon>Bacillati</taxon>
        <taxon>Cyanobacteriota</taxon>
        <taxon>Cyanophyceae</taxon>
        <taxon>Nodosilineales</taxon>
        <taxon>Cymatolegaceae</taxon>
        <taxon>Leptothoe</taxon>
        <taxon>Leptothoe spongobia</taxon>
    </lineage>
</organism>
<name>A0A947GKS3_9CYAN</name>
<evidence type="ECO:0000313" key="2">
    <source>
        <dbReference type="EMBL" id="MBT9317739.1"/>
    </source>
</evidence>
<dbReference type="PANTHER" id="PTHR14136">
    <property type="entry name" value="BTB_POZ DOMAIN-CONTAINING PROTEIN KCTD9"/>
    <property type="match status" value="1"/>
</dbReference>
<keyword evidence="1" id="KW-0812">Transmembrane</keyword>
<dbReference type="Gene3D" id="2.160.20.80">
    <property type="entry name" value="E3 ubiquitin-protein ligase SopA"/>
    <property type="match status" value="1"/>
</dbReference>
<feature type="transmembrane region" description="Helical" evidence="1">
    <location>
        <begin position="90"/>
        <end position="109"/>
    </location>
</feature>
<keyword evidence="1" id="KW-0472">Membrane</keyword>
<comment type="caution">
    <text evidence="2">The sequence shown here is derived from an EMBL/GenBank/DDBJ whole genome shotgun (WGS) entry which is preliminary data.</text>
</comment>
<dbReference type="AlphaFoldDB" id="A0A947GKS3"/>
<keyword evidence="3" id="KW-1185">Reference proteome</keyword>
<dbReference type="InterPro" id="IPR051082">
    <property type="entry name" value="Pentapeptide-BTB/POZ_domain"/>
</dbReference>
<evidence type="ECO:0000256" key="1">
    <source>
        <dbReference type="SAM" id="Phobius"/>
    </source>
</evidence>
<dbReference type="InterPro" id="IPR001646">
    <property type="entry name" value="5peptide_repeat"/>
</dbReference>
<protein>
    <submittedName>
        <fullName evidence="2">Pentapeptide repeat-containing protein</fullName>
    </submittedName>
</protein>
<gene>
    <name evidence="2" type="ORF">IXB50_20160</name>
</gene>
<dbReference type="Proteomes" id="UP000717364">
    <property type="component" value="Unassembled WGS sequence"/>
</dbReference>
<dbReference type="PANTHER" id="PTHR14136:SF17">
    <property type="entry name" value="BTB_POZ DOMAIN-CONTAINING PROTEIN KCTD9"/>
    <property type="match status" value="1"/>
</dbReference>
<sequence length="353" mass="38741">MRRNWKHHNEKEKIAFELYRTRLLFGKVDKGVKDKDWETAEKILTSPLRRALFSINRPLVKLEKHLIQPSRRYLNQLAIFDIVDRLSSTILTITLLSILIVLVYASLLYENGREKRESDRLQQATMEYYLSQLSNILLNVEGDLEADRNQAIRTIVNATTATLLRDPNLDGQRKGQIIVFLSQMDFVQSKQNDGLEIKQPIVSLSGADLSGADLNNANLSGADLSGADLSGADLSGADLSDANLSGVDLNYANLIRANLSGTDLSGTDLSDANLSGTDLNGTDLSDAIIQHTVLIGTNLTGANLTGADLTGADLVGANLTNANLDEKQLQKSYLCKSILPEDFATDPNRTCPR</sequence>
<proteinExistence type="predicted"/>
<reference evidence="2" key="1">
    <citation type="submission" date="2020-11" db="EMBL/GenBank/DDBJ databases">
        <authorList>
            <person name="Konstantinou D."/>
            <person name="Gkelis S."/>
            <person name="Popin R."/>
            <person name="Fewer D."/>
            <person name="Sivonen K."/>
        </authorList>
    </citation>
    <scope>NUCLEOTIDE SEQUENCE</scope>
    <source>
        <strain evidence="2">TAU-MAC 1115</strain>
    </source>
</reference>
<dbReference type="EMBL" id="JADOES010000057">
    <property type="protein sequence ID" value="MBT9317739.1"/>
    <property type="molecule type" value="Genomic_DNA"/>
</dbReference>
<dbReference type="SUPFAM" id="SSF141571">
    <property type="entry name" value="Pentapeptide repeat-like"/>
    <property type="match status" value="1"/>
</dbReference>
<reference evidence="2" key="2">
    <citation type="journal article" date="2021" name="Mar. Drugs">
        <title>Genome Reduction and Secondary Metabolism of the Marine Sponge-Associated Cyanobacterium Leptothoe.</title>
        <authorList>
            <person name="Konstantinou D."/>
            <person name="Popin R.V."/>
            <person name="Fewer D.P."/>
            <person name="Sivonen K."/>
            <person name="Gkelis S."/>
        </authorList>
    </citation>
    <scope>NUCLEOTIDE SEQUENCE</scope>
    <source>
        <strain evidence="2">TAU-MAC 1115</strain>
    </source>
</reference>
<keyword evidence="1" id="KW-1133">Transmembrane helix</keyword>
<dbReference type="Pfam" id="PF00805">
    <property type="entry name" value="Pentapeptide"/>
    <property type="match status" value="2"/>
</dbReference>
<evidence type="ECO:0000313" key="3">
    <source>
        <dbReference type="Proteomes" id="UP000717364"/>
    </source>
</evidence>
<accession>A0A947GKS3</accession>